<feature type="region of interest" description="Disordered" evidence="1">
    <location>
        <begin position="163"/>
        <end position="185"/>
    </location>
</feature>
<reference evidence="2 3" key="1">
    <citation type="journal article" date="2012" name="J. Bacteriol.">
        <title>Genome Sequence of Fibrella aestuarina BUZ 2T, a Filamentous Marine Bacterium.</title>
        <authorList>
            <person name="Filippini M."/>
            <person name="Qi W."/>
            <person name="Blom J."/>
            <person name="Goesmann A."/>
            <person name="Smits T.H."/>
            <person name="Bagheri H.C."/>
        </authorList>
    </citation>
    <scope>NUCLEOTIDE SEQUENCE [LARGE SCALE GENOMIC DNA]</scope>
    <source>
        <strain evidence="3">BUZ 2T</strain>
    </source>
</reference>
<protein>
    <recommendedName>
        <fullName evidence="4">Type 1 periplasmic binding fold superfamily protein</fullName>
    </recommendedName>
</protein>
<dbReference type="STRING" id="1166018.FAES_0315"/>
<accession>I0K2H6</accession>
<evidence type="ECO:0000256" key="1">
    <source>
        <dbReference type="SAM" id="MobiDB-lite"/>
    </source>
</evidence>
<dbReference type="KEGG" id="fae:FAES_0315"/>
<dbReference type="EMBL" id="HE796683">
    <property type="protein sequence ID" value="CCG98329.1"/>
    <property type="molecule type" value="Genomic_DNA"/>
</dbReference>
<dbReference type="RefSeq" id="WP_015329429.1">
    <property type="nucleotide sequence ID" value="NC_020054.1"/>
</dbReference>
<gene>
    <name evidence="2" type="ORF">FAES_0315</name>
</gene>
<feature type="compositionally biased region" description="Polar residues" evidence="1">
    <location>
        <begin position="172"/>
        <end position="185"/>
    </location>
</feature>
<dbReference type="Proteomes" id="UP000011058">
    <property type="component" value="Chromosome"/>
</dbReference>
<proteinExistence type="predicted"/>
<dbReference type="HOGENOM" id="CLU_099796_0_0_10"/>
<keyword evidence="3" id="KW-1185">Reference proteome</keyword>
<dbReference type="PATRIC" id="fig|1166018.3.peg.323"/>
<sequence>MVSTYGNRLASLMGVLVIGGLLAGSCKKGTDPLPADENELITTVSLRFTQGSNTQTFIYQDKDGDGGAAPTKFDNVTLTANQSYTMTVDLVDESKTPAQSITDEIREKQDEHLFVFTPTPATLLTYTYADKDTRNFPIGLTGTVQTGAAGTGQLNVRLRHQPPINGAPVKNGTATPGSDDVNLNFNVTVR</sequence>
<dbReference type="AlphaFoldDB" id="I0K2H6"/>
<name>I0K2H6_9BACT</name>
<evidence type="ECO:0000313" key="2">
    <source>
        <dbReference type="EMBL" id="CCG98329.1"/>
    </source>
</evidence>
<dbReference type="OrthoDB" id="713689at2"/>
<organism evidence="2 3">
    <name type="scientific">Fibrella aestuarina BUZ 2</name>
    <dbReference type="NCBI Taxonomy" id="1166018"/>
    <lineage>
        <taxon>Bacteria</taxon>
        <taxon>Pseudomonadati</taxon>
        <taxon>Bacteroidota</taxon>
        <taxon>Cytophagia</taxon>
        <taxon>Cytophagales</taxon>
        <taxon>Spirosomataceae</taxon>
        <taxon>Fibrella</taxon>
    </lineage>
</organism>
<evidence type="ECO:0000313" key="3">
    <source>
        <dbReference type="Proteomes" id="UP000011058"/>
    </source>
</evidence>
<dbReference type="eggNOG" id="ENOG5030EVG">
    <property type="taxonomic scope" value="Bacteria"/>
</dbReference>
<evidence type="ECO:0008006" key="4">
    <source>
        <dbReference type="Google" id="ProtNLM"/>
    </source>
</evidence>